<evidence type="ECO:0000259" key="7">
    <source>
        <dbReference type="Pfam" id="PF02601"/>
    </source>
</evidence>
<dbReference type="InterPro" id="IPR025824">
    <property type="entry name" value="OB-fold_nuc-bd_dom"/>
</dbReference>
<feature type="domain" description="OB-fold nucleic acid binding" evidence="8">
    <location>
        <begin position="7"/>
        <end position="100"/>
    </location>
</feature>
<dbReference type="Pfam" id="PF02601">
    <property type="entry name" value="Exonuc_VII_L"/>
    <property type="match status" value="1"/>
</dbReference>
<accession>A0ABW4ZCB7</accession>
<comment type="caution">
    <text evidence="9">The sequence shown here is derived from an EMBL/GenBank/DDBJ whole genome shotgun (WGS) entry which is preliminary data.</text>
</comment>
<dbReference type="Proteomes" id="UP001597389">
    <property type="component" value="Unassembled WGS sequence"/>
</dbReference>
<feature type="domain" description="Exonuclease VII large subunit C-terminal" evidence="7">
    <location>
        <begin position="123"/>
        <end position="441"/>
    </location>
</feature>
<dbReference type="GO" id="GO:0008855">
    <property type="term" value="F:exodeoxyribonuclease VII activity"/>
    <property type="evidence" value="ECO:0007669"/>
    <property type="project" value="UniProtKB-EC"/>
</dbReference>
<keyword evidence="4 5" id="KW-0269">Exonuclease</keyword>
<comment type="subunit">
    <text evidence="5">Heterooligomer composed of large and small subunits.</text>
</comment>
<proteinExistence type="inferred from homology"/>
<evidence type="ECO:0000256" key="6">
    <source>
        <dbReference type="RuleBase" id="RU004355"/>
    </source>
</evidence>
<dbReference type="RefSeq" id="WP_377089541.1">
    <property type="nucleotide sequence ID" value="NZ_JBHSJL010000014.1"/>
</dbReference>
<dbReference type="EC" id="3.1.11.6" evidence="5"/>
<evidence type="ECO:0000256" key="2">
    <source>
        <dbReference type="ARBA" id="ARBA00022722"/>
    </source>
</evidence>
<dbReference type="PANTHER" id="PTHR30008">
    <property type="entry name" value="EXODEOXYRIBONUCLEASE 7 LARGE SUBUNIT"/>
    <property type="match status" value="1"/>
</dbReference>
<evidence type="ECO:0000313" key="10">
    <source>
        <dbReference type="Proteomes" id="UP001597389"/>
    </source>
</evidence>
<keyword evidence="10" id="KW-1185">Reference proteome</keyword>
<evidence type="ECO:0000256" key="5">
    <source>
        <dbReference type="HAMAP-Rule" id="MF_00378"/>
    </source>
</evidence>
<dbReference type="PANTHER" id="PTHR30008:SF0">
    <property type="entry name" value="EXODEOXYRIBONUCLEASE 7 LARGE SUBUNIT"/>
    <property type="match status" value="1"/>
</dbReference>
<dbReference type="NCBIfam" id="TIGR00237">
    <property type="entry name" value="xseA"/>
    <property type="match status" value="1"/>
</dbReference>
<dbReference type="InterPro" id="IPR003753">
    <property type="entry name" value="Exonuc_VII_L"/>
</dbReference>
<sequence length="445" mass="49344">MAGTQTLSVTRLVRKMRNLLEIELGEVWVEGEVSNMRRQASGHLYFTLKDDSAQMSCVMFRGNASRAKVQPDNGMHVRLFGEVSVYEARGSVQLIVRQVEAAGEGELQARFEALKRKLDAEGLFAQEGKRALPNFPKKVGLVTSGTGAALQDMLNVLGRRAPWVQPVLYPVQVQGVGAEVGIANAIEAWSTWHENGLPEVDVIIVGRGGGSLEDLWNFNEEVVARAIAACSIPVVSAVGHEIDFTIADFVADMRAPTPSAAAELVVPDGTELIRKLQRYHSGMQRAVEGRVRQHEALLVSMRRGSLSMSVDRVLREPLQRLLQAGKDLEDSLERGLLAKTQQVELMKQRYATVHPEVLIDGRLERLEHRRVQLEQVLRRRIEKAEQLLQRQGSLLRALGPESAFERGFSITVTEEGRLVRSIEAVESGEVLVTKLRDGSLRSVIE</sequence>
<keyword evidence="1 5" id="KW-0963">Cytoplasm</keyword>
<keyword evidence="2 5" id="KW-0540">Nuclease</keyword>
<evidence type="ECO:0000259" key="8">
    <source>
        <dbReference type="Pfam" id="PF13742"/>
    </source>
</evidence>
<organism evidence="9 10">
    <name type="scientific">Rubritalea tangerina</name>
    <dbReference type="NCBI Taxonomy" id="430798"/>
    <lineage>
        <taxon>Bacteria</taxon>
        <taxon>Pseudomonadati</taxon>
        <taxon>Verrucomicrobiota</taxon>
        <taxon>Verrucomicrobiia</taxon>
        <taxon>Verrucomicrobiales</taxon>
        <taxon>Rubritaleaceae</taxon>
        <taxon>Rubritalea</taxon>
    </lineage>
</organism>
<comment type="catalytic activity">
    <reaction evidence="5 6">
        <text>Exonucleolytic cleavage in either 5'- to 3'- or 3'- to 5'-direction to yield nucleoside 5'-phosphates.</text>
        <dbReference type="EC" id="3.1.11.6"/>
    </reaction>
</comment>
<keyword evidence="3 5" id="KW-0378">Hydrolase</keyword>
<evidence type="ECO:0000313" key="9">
    <source>
        <dbReference type="EMBL" id="MFD2159649.1"/>
    </source>
</evidence>
<evidence type="ECO:0000256" key="1">
    <source>
        <dbReference type="ARBA" id="ARBA00022490"/>
    </source>
</evidence>
<dbReference type="Pfam" id="PF13742">
    <property type="entry name" value="tRNA_anti_2"/>
    <property type="match status" value="1"/>
</dbReference>
<dbReference type="InterPro" id="IPR020579">
    <property type="entry name" value="Exonuc_VII_lsu_C"/>
</dbReference>
<dbReference type="HAMAP" id="MF_00378">
    <property type="entry name" value="Exonuc_7_L"/>
    <property type="match status" value="1"/>
</dbReference>
<dbReference type="EMBL" id="JBHUJB010000049">
    <property type="protein sequence ID" value="MFD2159649.1"/>
    <property type="molecule type" value="Genomic_DNA"/>
</dbReference>
<comment type="function">
    <text evidence="5">Bidirectionally degrades single-stranded DNA into large acid-insoluble oligonucleotides, which are then degraded further into small acid-soluble oligonucleotides.</text>
</comment>
<comment type="similarity">
    <text evidence="5 6">Belongs to the XseA family.</text>
</comment>
<dbReference type="CDD" id="cd04489">
    <property type="entry name" value="ExoVII_LU_OBF"/>
    <property type="match status" value="1"/>
</dbReference>
<evidence type="ECO:0000256" key="3">
    <source>
        <dbReference type="ARBA" id="ARBA00022801"/>
    </source>
</evidence>
<name>A0ABW4ZCB7_9BACT</name>
<evidence type="ECO:0000256" key="4">
    <source>
        <dbReference type="ARBA" id="ARBA00022839"/>
    </source>
</evidence>
<protein>
    <recommendedName>
        <fullName evidence="5">Exodeoxyribonuclease 7 large subunit</fullName>
        <ecNumber evidence="5">3.1.11.6</ecNumber>
    </recommendedName>
    <alternativeName>
        <fullName evidence="5">Exodeoxyribonuclease VII large subunit</fullName>
        <shortName evidence="5">Exonuclease VII large subunit</shortName>
    </alternativeName>
</protein>
<comment type="subcellular location">
    <subcellularLocation>
        <location evidence="5 6">Cytoplasm</location>
    </subcellularLocation>
</comment>
<gene>
    <name evidence="5 9" type="primary">xseA</name>
    <name evidence="9" type="ORF">ACFSW8_12130</name>
</gene>
<reference evidence="10" key="1">
    <citation type="journal article" date="2019" name="Int. J. Syst. Evol. Microbiol.">
        <title>The Global Catalogue of Microorganisms (GCM) 10K type strain sequencing project: providing services to taxonomists for standard genome sequencing and annotation.</title>
        <authorList>
            <consortium name="The Broad Institute Genomics Platform"/>
            <consortium name="The Broad Institute Genome Sequencing Center for Infectious Disease"/>
            <person name="Wu L."/>
            <person name="Ma J."/>
        </authorList>
    </citation>
    <scope>NUCLEOTIDE SEQUENCE [LARGE SCALE GENOMIC DNA]</scope>
    <source>
        <strain evidence="10">CCUG 57942</strain>
    </source>
</reference>